<evidence type="ECO:0000256" key="4">
    <source>
        <dbReference type="RuleBase" id="RU361153"/>
    </source>
</evidence>
<reference evidence="7" key="1">
    <citation type="submission" date="2023-01" db="EMBL/GenBank/DDBJ databases">
        <title>The growth and conidiation of Purpureocillium lavendulum are regulated by nitrogen source and histone H3K14 acetylation.</title>
        <authorList>
            <person name="Tang P."/>
            <person name="Han J."/>
            <person name="Zhang C."/>
            <person name="Tang P."/>
            <person name="Qi F."/>
            <person name="Zhang K."/>
            <person name="Liang L."/>
        </authorList>
    </citation>
    <scope>NUCLEOTIDE SEQUENCE</scope>
    <source>
        <strain evidence="7">YMF1.00683</strain>
    </source>
</reference>
<comment type="caution">
    <text evidence="7">The sequence shown here is derived from an EMBL/GenBank/DDBJ whole genome shotgun (WGS) entry which is preliminary data.</text>
</comment>
<dbReference type="EMBL" id="JAQHRD010000002">
    <property type="protein sequence ID" value="KAJ6444648.1"/>
    <property type="molecule type" value="Genomic_DNA"/>
</dbReference>
<name>A0AB34G0T3_9HYPO</name>
<keyword evidence="3 4" id="KW-0326">Glycosidase</keyword>
<evidence type="ECO:0000313" key="8">
    <source>
        <dbReference type="Proteomes" id="UP001163105"/>
    </source>
</evidence>
<evidence type="ECO:0000256" key="5">
    <source>
        <dbReference type="SAM" id="SignalP"/>
    </source>
</evidence>
<dbReference type="PANTHER" id="PTHR31263">
    <property type="entry name" value="CELLULASE FAMILY PROTEIN (AFU_ORTHOLOGUE AFUA_5G14560)"/>
    <property type="match status" value="1"/>
</dbReference>
<evidence type="ECO:0000256" key="1">
    <source>
        <dbReference type="ARBA" id="ARBA00005641"/>
    </source>
</evidence>
<dbReference type="SUPFAM" id="SSF51445">
    <property type="entry name" value="(Trans)glycosidases"/>
    <property type="match status" value="1"/>
</dbReference>
<evidence type="ECO:0000256" key="3">
    <source>
        <dbReference type="ARBA" id="ARBA00023295"/>
    </source>
</evidence>
<protein>
    <submittedName>
        <fullName evidence="7">Cellulase family protein</fullName>
    </submittedName>
</protein>
<feature type="signal peptide" evidence="5">
    <location>
        <begin position="1"/>
        <end position="22"/>
    </location>
</feature>
<organism evidence="7 8">
    <name type="scientific">Purpureocillium lavendulum</name>
    <dbReference type="NCBI Taxonomy" id="1247861"/>
    <lineage>
        <taxon>Eukaryota</taxon>
        <taxon>Fungi</taxon>
        <taxon>Dikarya</taxon>
        <taxon>Ascomycota</taxon>
        <taxon>Pezizomycotina</taxon>
        <taxon>Sordariomycetes</taxon>
        <taxon>Hypocreomycetidae</taxon>
        <taxon>Hypocreales</taxon>
        <taxon>Ophiocordycipitaceae</taxon>
        <taxon>Purpureocillium</taxon>
    </lineage>
</organism>
<evidence type="ECO:0000313" key="7">
    <source>
        <dbReference type="EMBL" id="KAJ6444648.1"/>
    </source>
</evidence>
<evidence type="ECO:0000259" key="6">
    <source>
        <dbReference type="Pfam" id="PF00150"/>
    </source>
</evidence>
<dbReference type="InterPro" id="IPR001547">
    <property type="entry name" value="Glyco_hydro_5"/>
</dbReference>
<sequence>MRSSLVAAFACFGGALLGLASGTVVAAAADKPKVPLSVSGRWIVDSTGQRVKLRCINWAGHLEANVPEGLHRQSVEGVAGWIAAQGYNCVRLTYSIDMARNPTLGVEASFRAAAAASGADEAAVMALYAAARERNPFLGAATVLDVFDRVQAALWDRGVMTILDNHVSRASWCCDLGDGNGWWSDARFYMKETSRYFDTAQWHDGLAAMAAWSRARPGVVGLSLRNELRASVLQIPFAPRTWLAYMPAAARIVHAAAPDALVIVGGINGGTDLSPLRTVGPMDMSTGSGGGGSWAAKRVWEAHAYSFTITTPSFGICPLLKAEYGGLFGFVLEQDRGAVTGPLFLSEFGVGMTGGPHDGLSDDDYKYLTCLVEYMEDNDADWAHWAVQGSYYVRGGSVDYNETWGALDYDWQDWRNPKFKAMLGKMPDVTQGP</sequence>
<dbReference type="AlphaFoldDB" id="A0AB34G0T3"/>
<keyword evidence="5" id="KW-0732">Signal</keyword>
<comment type="similarity">
    <text evidence="1 4">Belongs to the glycosyl hydrolase 5 (cellulase A) family.</text>
</comment>
<dbReference type="Gene3D" id="3.20.20.80">
    <property type="entry name" value="Glycosidases"/>
    <property type="match status" value="1"/>
</dbReference>
<feature type="domain" description="Glycoside hydrolase family 5" evidence="6">
    <location>
        <begin position="81"/>
        <end position="388"/>
    </location>
</feature>
<dbReference type="PANTHER" id="PTHR31263:SF0">
    <property type="entry name" value="CELLULASE FAMILY PROTEIN (AFU_ORTHOLOGUE AFUA_5G14560)"/>
    <property type="match status" value="1"/>
</dbReference>
<dbReference type="GO" id="GO:0004553">
    <property type="term" value="F:hydrolase activity, hydrolyzing O-glycosyl compounds"/>
    <property type="evidence" value="ECO:0007669"/>
    <property type="project" value="InterPro"/>
</dbReference>
<dbReference type="InterPro" id="IPR017853">
    <property type="entry name" value="GH"/>
</dbReference>
<feature type="chain" id="PRO_5044341552" evidence="5">
    <location>
        <begin position="23"/>
        <end position="433"/>
    </location>
</feature>
<proteinExistence type="inferred from homology"/>
<gene>
    <name evidence="7" type="ORF">O9K51_03044</name>
</gene>
<keyword evidence="8" id="KW-1185">Reference proteome</keyword>
<dbReference type="Pfam" id="PF00150">
    <property type="entry name" value="Cellulase"/>
    <property type="match status" value="1"/>
</dbReference>
<dbReference type="Proteomes" id="UP001163105">
    <property type="component" value="Unassembled WGS sequence"/>
</dbReference>
<accession>A0AB34G0T3</accession>
<dbReference type="GO" id="GO:0000272">
    <property type="term" value="P:polysaccharide catabolic process"/>
    <property type="evidence" value="ECO:0007669"/>
    <property type="project" value="InterPro"/>
</dbReference>
<keyword evidence="2 4" id="KW-0378">Hydrolase</keyword>
<evidence type="ECO:0000256" key="2">
    <source>
        <dbReference type="ARBA" id="ARBA00022801"/>
    </source>
</evidence>